<reference evidence="1 2" key="1">
    <citation type="submission" date="2015-09" db="EMBL/GenBank/DDBJ databases">
        <title>Genome announcement of multiple Pseudomonas syringae strains.</title>
        <authorList>
            <person name="Thakur S."/>
            <person name="Wang P.W."/>
            <person name="Gong Y."/>
            <person name="Weir B.S."/>
            <person name="Guttman D.S."/>
        </authorList>
    </citation>
    <scope>NUCLEOTIDE SEQUENCE [LARGE SCALE GENOMIC DNA]</scope>
    <source>
        <strain evidence="1 2">ICMP9151</strain>
    </source>
</reference>
<dbReference type="Proteomes" id="UP000050523">
    <property type="component" value="Unassembled WGS sequence"/>
</dbReference>
<protein>
    <submittedName>
        <fullName evidence="1">Uncharacterized protein</fullName>
    </submittedName>
</protein>
<evidence type="ECO:0000313" key="1">
    <source>
        <dbReference type="EMBL" id="KPZ06258.1"/>
    </source>
</evidence>
<proteinExistence type="predicted"/>
<dbReference type="AlphaFoldDB" id="A0AA40P7Y1"/>
<accession>A0AA40P7Y1</accession>
<dbReference type="EMBL" id="LJRO01000071">
    <property type="protein sequence ID" value="KPZ06258.1"/>
    <property type="molecule type" value="Genomic_DNA"/>
</dbReference>
<dbReference type="Gene3D" id="3.90.1150.10">
    <property type="entry name" value="Aspartate Aminotransferase, domain 1"/>
    <property type="match status" value="1"/>
</dbReference>
<dbReference type="InterPro" id="IPR015422">
    <property type="entry name" value="PyrdxlP-dep_Trfase_small"/>
</dbReference>
<comment type="caution">
    <text evidence="1">The sequence shown here is derived from an EMBL/GenBank/DDBJ whole genome shotgun (WGS) entry which is preliminary data.</text>
</comment>
<sequence length="119" mass="13860">MVTRYIEDSNDDDFNSVRSVLDVNRRMARASLEGRVLKYVEPMIDTSVAWFEILPTGINADELQAYLLQWDVYVLPGKYFYWSQPEKGQRYIRLALARKPEEFAAAVQVIARALENFHV</sequence>
<evidence type="ECO:0000313" key="2">
    <source>
        <dbReference type="Proteomes" id="UP000050523"/>
    </source>
</evidence>
<organism evidence="1 2">
    <name type="scientific">Pseudomonas tremae</name>
    <dbReference type="NCBI Taxonomy" id="200454"/>
    <lineage>
        <taxon>Bacteria</taxon>
        <taxon>Pseudomonadati</taxon>
        <taxon>Pseudomonadota</taxon>
        <taxon>Gammaproteobacteria</taxon>
        <taxon>Pseudomonadales</taxon>
        <taxon>Pseudomonadaceae</taxon>
        <taxon>Pseudomonas</taxon>
    </lineage>
</organism>
<gene>
    <name evidence="1" type="ORF">ALO43_200315</name>
</gene>
<dbReference type="InterPro" id="IPR015424">
    <property type="entry name" value="PyrdxlP-dep_Trfase"/>
</dbReference>
<name>A0AA40P7Y1_9PSED</name>
<dbReference type="SUPFAM" id="SSF53383">
    <property type="entry name" value="PLP-dependent transferases"/>
    <property type="match status" value="1"/>
</dbReference>